<dbReference type="RefSeq" id="WP_106988571.1">
    <property type="nucleotide sequence ID" value="NZ_PYLP01000017.1"/>
</dbReference>
<comment type="subcellular location">
    <subcellularLocation>
        <location evidence="1">Cell membrane</location>
        <topology evidence="1">Multi-pass membrane protein</topology>
    </subcellularLocation>
</comment>
<dbReference type="AlphaFoldDB" id="A0A2T3FSC3"/>
<feature type="transmembrane region" description="Helical" evidence="7">
    <location>
        <begin position="21"/>
        <end position="38"/>
    </location>
</feature>
<organism evidence="10 11">
    <name type="scientific">Faecalibacillus faecis</name>
    <dbReference type="NCBI Taxonomy" id="1982628"/>
    <lineage>
        <taxon>Bacteria</taxon>
        <taxon>Bacillati</taxon>
        <taxon>Bacillota</taxon>
        <taxon>Erysipelotrichia</taxon>
        <taxon>Erysipelotrichales</taxon>
        <taxon>Coprobacillaceae</taxon>
        <taxon>Faecalibacillus</taxon>
    </lineage>
</organism>
<gene>
    <name evidence="10" type="ORF">C7U55_10785</name>
</gene>
<dbReference type="GeneID" id="77471574"/>
<dbReference type="Pfam" id="PF12704">
    <property type="entry name" value="MacB_PCD"/>
    <property type="match status" value="1"/>
</dbReference>
<evidence type="ECO:0000313" key="10">
    <source>
        <dbReference type="EMBL" id="PST38151.1"/>
    </source>
</evidence>
<keyword evidence="5 7" id="KW-0472">Membrane</keyword>
<dbReference type="PANTHER" id="PTHR30287:SF1">
    <property type="entry name" value="INNER MEMBRANE PROTEIN"/>
    <property type="match status" value="1"/>
</dbReference>
<evidence type="ECO:0000256" key="2">
    <source>
        <dbReference type="ARBA" id="ARBA00022475"/>
    </source>
</evidence>
<evidence type="ECO:0000256" key="4">
    <source>
        <dbReference type="ARBA" id="ARBA00022989"/>
    </source>
</evidence>
<feature type="domain" description="ABC3 transporter permease C-terminal" evidence="8">
    <location>
        <begin position="551"/>
        <end position="666"/>
    </location>
</feature>
<keyword evidence="11" id="KW-1185">Reference proteome</keyword>
<feature type="transmembrane region" description="Helical" evidence="7">
    <location>
        <begin position="720"/>
        <end position="740"/>
    </location>
</feature>
<keyword evidence="2" id="KW-1003">Cell membrane</keyword>
<evidence type="ECO:0000256" key="6">
    <source>
        <dbReference type="SAM" id="Coils"/>
    </source>
</evidence>
<keyword evidence="6" id="KW-0175">Coiled coil</keyword>
<keyword evidence="3 7" id="KW-0812">Transmembrane</keyword>
<keyword evidence="4 7" id="KW-1133">Transmembrane helix</keyword>
<proteinExistence type="predicted"/>
<feature type="coiled-coil region" evidence="6">
    <location>
        <begin position="412"/>
        <end position="523"/>
    </location>
</feature>
<dbReference type="InterPro" id="IPR038766">
    <property type="entry name" value="Membrane_comp_ABC_pdt"/>
</dbReference>
<evidence type="ECO:0000256" key="7">
    <source>
        <dbReference type="SAM" id="Phobius"/>
    </source>
</evidence>
<dbReference type="InterPro" id="IPR003838">
    <property type="entry name" value="ABC3_permease_C"/>
</dbReference>
<dbReference type="PANTHER" id="PTHR30287">
    <property type="entry name" value="MEMBRANE COMPONENT OF PREDICTED ABC SUPERFAMILY METABOLITE UPTAKE TRANSPORTER"/>
    <property type="match status" value="1"/>
</dbReference>
<dbReference type="Proteomes" id="UP000241201">
    <property type="component" value="Unassembled WGS sequence"/>
</dbReference>
<feature type="transmembrane region" description="Helical" evidence="7">
    <location>
        <begin position="1040"/>
        <end position="1058"/>
    </location>
</feature>
<name>A0A2T3FSC3_9FIRM</name>
<dbReference type="GO" id="GO:0005886">
    <property type="term" value="C:plasma membrane"/>
    <property type="evidence" value="ECO:0007669"/>
    <property type="project" value="UniProtKB-SubCell"/>
</dbReference>
<dbReference type="Pfam" id="PF02687">
    <property type="entry name" value="FtsX"/>
    <property type="match status" value="2"/>
</dbReference>
<dbReference type="InterPro" id="IPR025857">
    <property type="entry name" value="MacB_PCD"/>
</dbReference>
<evidence type="ECO:0000256" key="5">
    <source>
        <dbReference type="ARBA" id="ARBA00023136"/>
    </source>
</evidence>
<feature type="domain" description="MacB-like periplasmic core" evidence="9">
    <location>
        <begin position="724"/>
        <end position="909"/>
    </location>
</feature>
<evidence type="ECO:0000256" key="3">
    <source>
        <dbReference type="ARBA" id="ARBA00022692"/>
    </source>
</evidence>
<feature type="transmembrane region" description="Helical" evidence="7">
    <location>
        <begin position="946"/>
        <end position="965"/>
    </location>
</feature>
<feature type="transmembrane region" description="Helical" evidence="7">
    <location>
        <begin position="548"/>
        <end position="567"/>
    </location>
</feature>
<evidence type="ECO:0000259" key="9">
    <source>
        <dbReference type="Pfam" id="PF12704"/>
    </source>
</evidence>
<accession>A0A2T3FSC3</accession>
<feature type="transmembrane region" description="Helical" evidence="7">
    <location>
        <begin position="641"/>
        <end position="667"/>
    </location>
</feature>
<evidence type="ECO:0000259" key="8">
    <source>
        <dbReference type="Pfam" id="PF02687"/>
    </source>
</evidence>
<feature type="transmembrane region" description="Helical" evidence="7">
    <location>
        <begin position="597"/>
        <end position="621"/>
    </location>
</feature>
<comment type="caution">
    <text evidence="10">The sequence shown here is derived from an EMBL/GenBank/DDBJ whole genome shotgun (WGS) entry which is preliminary data.</text>
</comment>
<reference evidence="11" key="1">
    <citation type="submission" date="2018-03" db="EMBL/GenBank/DDBJ databases">
        <title>Lachnoclostridium SNUG30370 gen.nov., sp.nov., isolated from human faeces.</title>
        <authorList>
            <person name="Seo B."/>
            <person name="Jeon K."/>
            <person name="Ko G."/>
        </authorList>
    </citation>
    <scope>NUCLEOTIDE SEQUENCE [LARGE SCALE GENOMIC DNA]</scope>
    <source>
        <strain evidence="11">SNUG30370</strain>
    </source>
</reference>
<sequence length="1075" mass="124278">MKKKAYLKNQVRIIKKTKARFLSIFCIVFLGASFFAGLRQSPVIMKESIHDYLQTYQWNDLNYIATYGFNDSVIKKVQKLKEVESVDYGFRFDALMSYDEKANIGMTVYSDDDFKTGVDLPELLKGRLPKEENECLMDYQYMKKSSLKLKDSVTLESDYGKKKYKIVGIVNDSRYISDLERGTNSLGDGNNSGFVFVLTKGNENMAVPQELFDLHGEETFYNDLRVHLKNGKDYYEFDDDYDTYVKPTNKEIKTILKSYNNDLYEKNKTDALNEIADGEKKYQDGLNEYQEGMDAYNQGKKQYLDGKKQYDQGYLQYQQGLKDYQNGLTKYNQGYHQYQSGLKQYEEGYRQYQSGYNTYLSYENQVKQYDESLKTIEDQINQLGGLEVVKNIPSESPYYQQCQVLLQGYDALKQNETQINTLKAQLPSIQEELSKNKAVLDSSKVTLDQSKEQLDVSKKKLDDSKALLDQTGIKLANSKKQLNQAKNELETNYPKLEEAKVDLEKAKEDLEEAKEQVNDLKKGKIITLTKNESAAILSFSGNCDSIDALSIIFPILFFLVAALVSMTTMTRMVEELRVQNGTFMALGYKKKDVIMQYLVYAFLATFFACSLGIVFGTYFFPSIIYYLYRIMMFDVGAPTRVIFKASTCIQTYLISVGIILLVTFMVCSKELKERPAQILRPKAPKLGKRILLERMTFIWKRLSFNQKVTMRNIFRYKKRFLMSVIGIAGCTALIVIGFGIKYSVSPLASEQYGKMWIYDGVVNYQDDLTETEEKQIQQDFKNQKQVKSTMGIFNKTTTIDSQMVTIEIPSQPKEFDKYIHMSDYQSGKTLSLNDQGVYINAKLAELFDLKVGDQMTISLDNKDYKVKIAGIYKLYFRHYMYMSPTYYKKLTNQEIHYNSQYFKLHQNVNEKALTKYCDRQKNITSIQYVSGISEGFYSQMESLDSVVLILIVCAGALAFIVLYNLTNINIQERKSEIATIKVLGFYPKEVYDYVFRENIILSVIGSIVGLFLGKIIHGYLIRTVEVDMAMFIRSVNLKCYFIAFILTMIFTFLIDYYMRRVLKKIDMVESLKSIE</sequence>
<evidence type="ECO:0000313" key="11">
    <source>
        <dbReference type="Proteomes" id="UP000241201"/>
    </source>
</evidence>
<dbReference type="EMBL" id="PYLP01000017">
    <property type="protein sequence ID" value="PST38151.1"/>
    <property type="molecule type" value="Genomic_DNA"/>
</dbReference>
<feature type="domain" description="ABC3 transporter permease C-terminal" evidence="8">
    <location>
        <begin position="949"/>
        <end position="1054"/>
    </location>
</feature>
<feature type="transmembrane region" description="Helical" evidence="7">
    <location>
        <begin position="999"/>
        <end position="1020"/>
    </location>
</feature>
<evidence type="ECO:0000256" key="1">
    <source>
        <dbReference type="ARBA" id="ARBA00004651"/>
    </source>
</evidence>
<protein>
    <submittedName>
        <fullName evidence="10">ABC transporter permease</fullName>
    </submittedName>
</protein>